<evidence type="ECO:0000256" key="1">
    <source>
        <dbReference type="ARBA" id="ARBA00004651"/>
    </source>
</evidence>
<comment type="subcellular location">
    <subcellularLocation>
        <location evidence="1">Cell membrane</location>
        <topology evidence="1">Multi-pass membrane protein</topology>
    </subcellularLocation>
</comment>
<gene>
    <name evidence="9" type="ordered locus">TWT_173</name>
</gene>
<dbReference type="InterPro" id="IPR051447">
    <property type="entry name" value="Lipoprotein-release_system"/>
</dbReference>
<protein>
    <recommendedName>
        <fullName evidence="8">ABC3 transporter permease C-terminal domain-containing protein</fullName>
    </recommendedName>
</protein>
<evidence type="ECO:0000256" key="3">
    <source>
        <dbReference type="ARBA" id="ARBA00022475"/>
    </source>
</evidence>
<comment type="similarity">
    <text evidence="2">Belongs to the ABC-4 integral membrane protein family. LolC/E subfamily.</text>
</comment>
<keyword evidence="4 7" id="KW-0812">Transmembrane</keyword>
<dbReference type="Pfam" id="PF02687">
    <property type="entry name" value="FtsX"/>
    <property type="match status" value="1"/>
</dbReference>
<evidence type="ECO:0000256" key="7">
    <source>
        <dbReference type="SAM" id="Phobius"/>
    </source>
</evidence>
<feature type="domain" description="ABC3 transporter permease C-terminal" evidence="8">
    <location>
        <begin position="278"/>
        <end position="397"/>
    </location>
</feature>
<feature type="transmembrane region" description="Helical" evidence="7">
    <location>
        <begin position="21"/>
        <end position="48"/>
    </location>
</feature>
<dbReference type="HOGENOM" id="CLU_707758_0_0_11"/>
<dbReference type="GO" id="GO:0044874">
    <property type="term" value="P:lipoprotein localization to outer membrane"/>
    <property type="evidence" value="ECO:0007669"/>
    <property type="project" value="TreeGrafter"/>
</dbReference>
<dbReference type="PANTHER" id="PTHR30489:SF0">
    <property type="entry name" value="LIPOPROTEIN-RELEASING SYSTEM TRANSMEMBRANE PROTEIN LOLE"/>
    <property type="match status" value="1"/>
</dbReference>
<evidence type="ECO:0000256" key="5">
    <source>
        <dbReference type="ARBA" id="ARBA00022989"/>
    </source>
</evidence>
<evidence type="ECO:0000256" key="2">
    <source>
        <dbReference type="ARBA" id="ARBA00005236"/>
    </source>
</evidence>
<dbReference type="GO" id="GO:0098797">
    <property type="term" value="C:plasma membrane protein complex"/>
    <property type="evidence" value="ECO:0007669"/>
    <property type="project" value="TreeGrafter"/>
</dbReference>
<evidence type="ECO:0000259" key="8">
    <source>
        <dbReference type="Pfam" id="PF02687"/>
    </source>
</evidence>
<keyword evidence="10" id="KW-1185">Reference proteome</keyword>
<dbReference type="RefSeq" id="WP_011102403.1">
    <property type="nucleotide sequence ID" value="NC_004572.3"/>
</dbReference>
<keyword evidence="5 7" id="KW-1133">Transmembrane helix</keyword>
<dbReference type="STRING" id="203267.TWT_173"/>
<proteinExistence type="inferred from homology"/>
<accession>Q83GS3</accession>
<evidence type="ECO:0000256" key="4">
    <source>
        <dbReference type="ARBA" id="ARBA00022692"/>
    </source>
</evidence>
<dbReference type="EMBL" id="AE014184">
    <property type="protein sequence ID" value="AAO44270.1"/>
    <property type="molecule type" value="Genomic_DNA"/>
</dbReference>
<feature type="transmembrane region" description="Helical" evidence="7">
    <location>
        <begin position="370"/>
        <end position="387"/>
    </location>
</feature>
<evidence type="ECO:0000313" key="10">
    <source>
        <dbReference type="Proteomes" id="UP000002200"/>
    </source>
</evidence>
<name>Q83GS3_TROWT</name>
<keyword evidence="6 7" id="KW-0472">Membrane</keyword>
<evidence type="ECO:0000256" key="6">
    <source>
        <dbReference type="ARBA" id="ARBA00023136"/>
    </source>
</evidence>
<keyword evidence="3" id="KW-1003">Cell membrane</keyword>
<sequence>MLRIFSLARADLRLMLSRNRPLVVILIFMVTVVLLLQTAVLTVLGHFARDLDKKSSLSLIEISSYLSGHSLRPITDDSIKKLQKMEHIEGVYPELTHDLILKEGPQSQQGPEVVFTRVYTPGTLQIAKGSVPDTGPGPGEIILPQNVRGGTLDNLLGKDVDFSYTVALTPTSGTALSKRFRVIATYKSSLLYKGGPLLESYLHFSEVKALSAKSVPGGPSSVSLPPFYPSAFIKVDSVESVPLLREALAKTGEYWVQGFAPPVGLVGSLTILVNGGLLALIVFCVIFGFLAGSAWFRSRRKDIAVLRTTGWSRGMLFALSAVELGSLGLLGTLFGILVSIGVGQLISLLMLLTGSAFLGSPFIPLPGLDLLLGALILIPLVIILGGLPQSIRLMRTPLDNLLRN</sequence>
<dbReference type="InterPro" id="IPR003838">
    <property type="entry name" value="ABC3_permease_C"/>
</dbReference>
<dbReference type="PANTHER" id="PTHR30489">
    <property type="entry name" value="LIPOPROTEIN-RELEASING SYSTEM TRANSMEMBRANE PROTEIN LOLE"/>
    <property type="match status" value="1"/>
</dbReference>
<dbReference type="KEGG" id="twh:TWT_173"/>
<feature type="transmembrane region" description="Helical" evidence="7">
    <location>
        <begin position="317"/>
        <end position="350"/>
    </location>
</feature>
<dbReference type="Proteomes" id="UP000002200">
    <property type="component" value="Chromosome"/>
</dbReference>
<feature type="transmembrane region" description="Helical" evidence="7">
    <location>
        <begin position="271"/>
        <end position="296"/>
    </location>
</feature>
<organism evidence="9 10">
    <name type="scientific">Tropheryma whipplei (strain Twist)</name>
    <name type="common">Whipple's bacillus</name>
    <dbReference type="NCBI Taxonomy" id="203267"/>
    <lineage>
        <taxon>Bacteria</taxon>
        <taxon>Bacillati</taxon>
        <taxon>Actinomycetota</taxon>
        <taxon>Actinomycetes</taxon>
        <taxon>Micrococcales</taxon>
        <taxon>Tropherymataceae</taxon>
        <taxon>Tropheryma</taxon>
    </lineage>
</organism>
<dbReference type="eggNOG" id="COG0577">
    <property type="taxonomic scope" value="Bacteria"/>
</dbReference>
<evidence type="ECO:0000313" key="9">
    <source>
        <dbReference type="EMBL" id="AAO44270.1"/>
    </source>
</evidence>
<reference evidence="9 10" key="1">
    <citation type="journal article" date="2003" name="Genome Res.">
        <title>Tropheryma whipplei twist: a human pathogenic Actinobacteria with a reduced genome.</title>
        <authorList>
            <person name="Raoult D."/>
            <person name="Ogata H."/>
            <person name="Audic S."/>
            <person name="Robert C."/>
            <person name="Suhre K."/>
            <person name="Drancourt M."/>
            <person name="Claverie J.-M."/>
        </authorList>
    </citation>
    <scope>NUCLEOTIDE SEQUENCE [LARGE SCALE GENOMIC DNA]</scope>
    <source>
        <strain evidence="9 10">Twist</strain>
    </source>
</reference>
<dbReference type="AlphaFoldDB" id="Q83GS3"/>